<dbReference type="Gene3D" id="2.160.20.10">
    <property type="entry name" value="Single-stranded right-handed beta-helix, Pectin lyase-like"/>
    <property type="match status" value="1"/>
</dbReference>
<evidence type="ECO:0000313" key="4">
    <source>
        <dbReference type="EMBL" id="KAA5536954.1"/>
    </source>
</evidence>
<evidence type="ECO:0000259" key="2">
    <source>
        <dbReference type="Pfam" id="PF13229"/>
    </source>
</evidence>
<feature type="domain" description="Right handed beta helix" evidence="2">
    <location>
        <begin position="183"/>
        <end position="362"/>
    </location>
</feature>
<feature type="domain" description="Secretion system C-terminal sorting" evidence="3">
    <location>
        <begin position="526"/>
        <end position="592"/>
    </location>
</feature>
<proteinExistence type="predicted"/>
<feature type="signal peptide" evidence="1">
    <location>
        <begin position="1"/>
        <end position="21"/>
    </location>
</feature>
<name>A0A5M6CP78_9BACT</name>
<keyword evidence="1" id="KW-0732">Signal</keyword>
<dbReference type="SUPFAM" id="SSF51126">
    <property type="entry name" value="Pectin lyase-like"/>
    <property type="match status" value="2"/>
</dbReference>
<evidence type="ECO:0000259" key="3">
    <source>
        <dbReference type="Pfam" id="PF18962"/>
    </source>
</evidence>
<accession>A0A5M6CP78</accession>
<sequence length="596" mass="63042">MKKLLLTCAVMLGLFSICANATIVYVDSAHTGGTQNGISWATAFSDFQAGINAANADDSVWVAKGTYIAPLDNSFTMKEGVKIFGGFTSTDILFSDRNWENDSTKLQLNGNNLDNEFVISNDNNNLTSAAQLDGFVINKGEAFSGKGIYNNYASPTISNCIFRDGYVFGYGLDHKLNANGVAIYNIHASSSIIHCSFIDNEASTGGDNGHGGAIYNDSCISVIDDCMFSNNTSTYGGAISNYYSSSTVINCSFDNNMANTGGAIHCDKNSTLIVRKCTFLNNQANGYGGGIGGEYYHAHISNSTFEGNNSSGWGGAIYNGDLSLDTIKNCIFINNRAATNSGSGGTILYSARGENSIINSLFLNTGSVNIDGNTSLVMTNCTFYGIVPYGSSIDHGSFGTLTINNTIIAASSGLHFSLGGAELIAANSIIKGMSANLSNHILDGDTDPLFVDAANNDFRLQPGSLCIDAGNNAAYSSVGNLQADLDLGDSSRLKGTIIDMGAYEGQGALPPTGINSFDKETVSINISPNPSKETIHISFTDEKLLHTEAVLTDIYGRTVREIMLNNNSQQLSMAGLSSGVYILKTITGNSVKIIKE</sequence>
<dbReference type="Pfam" id="PF18962">
    <property type="entry name" value="Por_Secre_tail"/>
    <property type="match status" value="1"/>
</dbReference>
<reference evidence="4 5" key="1">
    <citation type="submission" date="2019-09" db="EMBL/GenBank/DDBJ databases">
        <title>Genome sequence and assembly of Taibaiella sp.</title>
        <authorList>
            <person name="Chhetri G."/>
        </authorList>
    </citation>
    <scope>NUCLEOTIDE SEQUENCE [LARGE SCALE GENOMIC DNA]</scope>
    <source>
        <strain evidence="4 5">KVB11</strain>
    </source>
</reference>
<dbReference type="RefSeq" id="WP_150031531.1">
    <property type="nucleotide sequence ID" value="NZ_VWSH01000001.1"/>
</dbReference>
<feature type="chain" id="PRO_5024340689" evidence="1">
    <location>
        <begin position="22"/>
        <end position="596"/>
    </location>
</feature>
<keyword evidence="5" id="KW-1185">Reference proteome</keyword>
<dbReference type="InterPro" id="IPR026444">
    <property type="entry name" value="Secre_tail"/>
</dbReference>
<protein>
    <submittedName>
        <fullName evidence="4">T9SS type A sorting domain-containing protein</fullName>
    </submittedName>
</protein>
<dbReference type="Pfam" id="PF13229">
    <property type="entry name" value="Beta_helix"/>
    <property type="match status" value="1"/>
</dbReference>
<dbReference type="PANTHER" id="PTHR11319:SF35">
    <property type="entry name" value="OUTER MEMBRANE PROTEIN PMPC-RELATED"/>
    <property type="match status" value="1"/>
</dbReference>
<dbReference type="InterPro" id="IPR059226">
    <property type="entry name" value="Choice_anch_Q_dom"/>
</dbReference>
<comment type="caution">
    <text evidence="4">The sequence shown here is derived from an EMBL/GenBank/DDBJ whole genome shotgun (WGS) entry which is preliminary data.</text>
</comment>
<dbReference type="InterPro" id="IPR039448">
    <property type="entry name" value="Beta_helix"/>
</dbReference>
<evidence type="ECO:0000313" key="5">
    <source>
        <dbReference type="Proteomes" id="UP000323632"/>
    </source>
</evidence>
<dbReference type="InterPro" id="IPR012334">
    <property type="entry name" value="Pectin_lyas_fold"/>
</dbReference>
<dbReference type="InterPro" id="IPR011050">
    <property type="entry name" value="Pectin_lyase_fold/virulence"/>
</dbReference>
<evidence type="ECO:0000256" key="1">
    <source>
        <dbReference type="SAM" id="SignalP"/>
    </source>
</evidence>
<organism evidence="4 5">
    <name type="scientific">Taibaiella lutea</name>
    <dbReference type="NCBI Taxonomy" id="2608001"/>
    <lineage>
        <taxon>Bacteria</taxon>
        <taxon>Pseudomonadati</taxon>
        <taxon>Bacteroidota</taxon>
        <taxon>Chitinophagia</taxon>
        <taxon>Chitinophagales</taxon>
        <taxon>Chitinophagaceae</taxon>
        <taxon>Taibaiella</taxon>
    </lineage>
</organism>
<dbReference type="NCBIfam" id="TIGR04183">
    <property type="entry name" value="Por_Secre_tail"/>
    <property type="match status" value="1"/>
</dbReference>
<dbReference type="EMBL" id="VWSH01000001">
    <property type="protein sequence ID" value="KAA5536954.1"/>
    <property type="molecule type" value="Genomic_DNA"/>
</dbReference>
<dbReference type="Proteomes" id="UP000323632">
    <property type="component" value="Unassembled WGS sequence"/>
</dbReference>
<dbReference type="PANTHER" id="PTHR11319">
    <property type="entry name" value="G PROTEIN-COUPLED RECEPTOR-RELATED"/>
    <property type="match status" value="1"/>
</dbReference>
<dbReference type="GO" id="GO:0009279">
    <property type="term" value="C:cell outer membrane"/>
    <property type="evidence" value="ECO:0007669"/>
    <property type="project" value="UniProtKB-SubCell"/>
</dbReference>
<dbReference type="AlphaFoldDB" id="A0A5M6CP78"/>
<dbReference type="GO" id="GO:0005576">
    <property type="term" value="C:extracellular region"/>
    <property type="evidence" value="ECO:0007669"/>
    <property type="project" value="UniProtKB-SubCell"/>
</dbReference>
<dbReference type="NCBIfam" id="NF041518">
    <property type="entry name" value="choice_anch_Q"/>
    <property type="match status" value="1"/>
</dbReference>
<gene>
    <name evidence="4" type="ORF">F0919_04580</name>
</gene>